<proteinExistence type="predicted"/>
<dbReference type="EMBL" id="JAMC01000003">
    <property type="protein sequence ID" value="KEJ89645.1"/>
    <property type="molecule type" value="Genomic_DNA"/>
</dbReference>
<dbReference type="RefSeq" id="WP_255209609.1">
    <property type="nucleotide sequence ID" value="NZ_JAMC01000003.1"/>
</dbReference>
<dbReference type="Proteomes" id="UP000027734">
    <property type="component" value="Unassembled WGS sequence"/>
</dbReference>
<evidence type="ECO:0000313" key="1">
    <source>
        <dbReference type="EMBL" id="KEJ89645.1"/>
    </source>
</evidence>
<comment type="caution">
    <text evidence="1">The sequence shown here is derived from an EMBL/GenBank/DDBJ whole genome shotgun (WGS) entry which is preliminary data.</text>
</comment>
<sequence length="43" mass="4771">MLPEPAWGWLDKAVRPIRVEGVGICGAGMYAYLGHGKTEQLLW</sequence>
<accession>A0A073IJ90</accession>
<protein>
    <submittedName>
        <fullName evidence="1">Uncharacterized protein</fullName>
    </submittedName>
</protein>
<keyword evidence="2" id="KW-1185">Reference proteome</keyword>
<dbReference type="STRING" id="1300350.Z948_2879"/>
<evidence type="ECO:0000313" key="2">
    <source>
        <dbReference type="Proteomes" id="UP000027734"/>
    </source>
</evidence>
<reference evidence="1 2" key="1">
    <citation type="submission" date="2014-01" db="EMBL/GenBank/DDBJ databases">
        <title>Sulfitobacter donghicola JCM 14565 Genome Sequencing.</title>
        <authorList>
            <person name="Lai Q."/>
            <person name="Hong Z."/>
        </authorList>
    </citation>
    <scope>NUCLEOTIDE SEQUENCE [LARGE SCALE GENOMIC DNA]</scope>
    <source>
        <strain evidence="1 2">JCM 14565</strain>
    </source>
</reference>
<organism evidence="1 2">
    <name type="scientific">Sulfitobacter donghicola DSW-25 = KCTC 12864 = JCM 14565</name>
    <dbReference type="NCBI Taxonomy" id="1300350"/>
    <lineage>
        <taxon>Bacteria</taxon>
        <taxon>Pseudomonadati</taxon>
        <taxon>Pseudomonadota</taxon>
        <taxon>Alphaproteobacteria</taxon>
        <taxon>Rhodobacterales</taxon>
        <taxon>Roseobacteraceae</taxon>
        <taxon>Sulfitobacter</taxon>
    </lineage>
</organism>
<name>A0A073IJ90_9RHOB</name>
<dbReference type="AlphaFoldDB" id="A0A073IJ90"/>
<gene>
    <name evidence="1" type="ORF">DSW25_09970</name>
</gene>